<dbReference type="HAMAP" id="MF_01341">
    <property type="entry name" value="Ribosomal_uL15"/>
    <property type="match status" value="1"/>
</dbReference>
<comment type="similarity">
    <text evidence="1 4 5">Belongs to the universal ribosomal protein uL15 family.</text>
</comment>
<evidence type="ECO:0000313" key="9">
    <source>
        <dbReference type="Proteomes" id="UP000699975"/>
    </source>
</evidence>
<sequence>MKLNDIRDNEGARKGRMRVGRGIGSGKGKTAARGQKGQKSRSGVAIKGFEGGQMPLHMRLPKRGFNNPFGKDYAEVNIGMVQKWIDAKKLDGKKDVTEDALRESGLVRGGKDGVRLLGKGEIKAKVKFVVTGATKGAIAAVEKAGGSVEVTAPTNAEVKAAKAEAAK</sequence>
<organism evidence="8 9">
    <name type="scientific">Erythrobacter ani</name>
    <dbReference type="NCBI Taxonomy" id="2827235"/>
    <lineage>
        <taxon>Bacteria</taxon>
        <taxon>Pseudomonadati</taxon>
        <taxon>Pseudomonadota</taxon>
        <taxon>Alphaproteobacteria</taxon>
        <taxon>Sphingomonadales</taxon>
        <taxon>Erythrobacteraceae</taxon>
        <taxon>Erythrobacter/Porphyrobacter group</taxon>
        <taxon>Erythrobacter</taxon>
    </lineage>
</organism>
<dbReference type="Pfam" id="PF00828">
    <property type="entry name" value="Ribosomal_L27A"/>
    <property type="match status" value="1"/>
</dbReference>
<dbReference type="PANTHER" id="PTHR12934:SF11">
    <property type="entry name" value="LARGE RIBOSOMAL SUBUNIT PROTEIN UL15M"/>
    <property type="match status" value="1"/>
</dbReference>
<dbReference type="Proteomes" id="UP000699975">
    <property type="component" value="Unassembled WGS sequence"/>
</dbReference>
<keyword evidence="3 4" id="KW-0687">Ribonucleoprotein</keyword>
<evidence type="ECO:0000256" key="5">
    <source>
        <dbReference type="RuleBase" id="RU003888"/>
    </source>
</evidence>
<feature type="domain" description="Large ribosomal subunit protein uL15/eL18" evidence="7">
    <location>
        <begin position="75"/>
        <end position="149"/>
    </location>
</feature>
<proteinExistence type="inferred from homology"/>
<comment type="subunit">
    <text evidence="4">Part of the 50S ribosomal subunit.</text>
</comment>
<dbReference type="InterPro" id="IPR001196">
    <property type="entry name" value="Ribosomal_uL15_CS"/>
</dbReference>
<dbReference type="InterPro" id="IPR005749">
    <property type="entry name" value="Ribosomal_uL15_bac-type"/>
</dbReference>
<evidence type="ECO:0000256" key="6">
    <source>
        <dbReference type="SAM" id="MobiDB-lite"/>
    </source>
</evidence>
<dbReference type="InterPro" id="IPR021131">
    <property type="entry name" value="Ribosomal_uL15/eL18"/>
</dbReference>
<evidence type="ECO:0000256" key="1">
    <source>
        <dbReference type="ARBA" id="ARBA00007320"/>
    </source>
</evidence>
<gene>
    <name evidence="4 8" type="primary">rplO</name>
    <name evidence="8" type="ORF">KCG45_11105</name>
</gene>
<accession>A0ABS6SNW8</accession>
<dbReference type="PANTHER" id="PTHR12934">
    <property type="entry name" value="50S RIBOSOMAL PROTEIN L15"/>
    <property type="match status" value="1"/>
</dbReference>
<reference evidence="8 9" key="1">
    <citation type="submission" date="2021-04" db="EMBL/GenBank/DDBJ databases">
        <authorList>
            <person name="Pira H."/>
            <person name="Risdian C."/>
            <person name="Wink J."/>
        </authorList>
    </citation>
    <scope>NUCLEOTIDE SEQUENCE [LARGE SCALE GENOMIC DNA]</scope>
    <source>
        <strain evidence="8 9">WH131</strain>
    </source>
</reference>
<evidence type="ECO:0000256" key="2">
    <source>
        <dbReference type="ARBA" id="ARBA00022980"/>
    </source>
</evidence>
<feature type="region of interest" description="Disordered" evidence="6">
    <location>
        <begin position="1"/>
        <end position="45"/>
    </location>
</feature>
<evidence type="ECO:0000259" key="7">
    <source>
        <dbReference type="Pfam" id="PF00828"/>
    </source>
</evidence>
<dbReference type="NCBIfam" id="TIGR01071">
    <property type="entry name" value="rplO_bact"/>
    <property type="match status" value="1"/>
</dbReference>
<protein>
    <recommendedName>
        <fullName evidence="4">Large ribosomal subunit protein uL15</fullName>
    </recommendedName>
</protein>
<dbReference type="InterPro" id="IPR030878">
    <property type="entry name" value="Ribosomal_uL15"/>
</dbReference>
<comment type="function">
    <text evidence="4">Binds to the 23S rRNA.</text>
</comment>
<keyword evidence="4" id="KW-0694">RNA-binding</keyword>
<dbReference type="PROSITE" id="PS00475">
    <property type="entry name" value="RIBOSOMAL_L15"/>
    <property type="match status" value="1"/>
</dbReference>
<keyword evidence="4" id="KW-0699">rRNA-binding</keyword>
<evidence type="ECO:0000256" key="4">
    <source>
        <dbReference type="HAMAP-Rule" id="MF_01341"/>
    </source>
</evidence>
<feature type="compositionally biased region" description="Basic and acidic residues" evidence="6">
    <location>
        <begin position="1"/>
        <end position="13"/>
    </location>
</feature>
<keyword evidence="9" id="KW-1185">Reference proteome</keyword>
<comment type="caution">
    <text evidence="8">The sequence shown here is derived from an EMBL/GenBank/DDBJ whole genome shotgun (WGS) entry which is preliminary data.</text>
</comment>
<dbReference type="RefSeq" id="WP_218317282.1">
    <property type="nucleotide sequence ID" value="NZ_JAGSPB010000002.1"/>
</dbReference>
<keyword evidence="2 4" id="KW-0689">Ribosomal protein</keyword>
<evidence type="ECO:0000256" key="3">
    <source>
        <dbReference type="ARBA" id="ARBA00023274"/>
    </source>
</evidence>
<name>A0ABS6SNW8_9SPHN</name>
<dbReference type="EMBL" id="JAGSPB010000002">
    <property type="protein sequence ID" value="MBV7266728.1"/>
    <property type="molecule type" value="Genomic_DNA"/>
</dbReference>
<evidence type="ECO:0000313" key="8">
    <source>
        <dbReference type="EMBL" id="MBV7266728.1"/>
    </source>
</evidence>
<dbReference type="GO" id="GO:0005840">
    <property type="term" value="C:ribosome"/>
    <property type="evidence" value="ECO:0007669"/>
    <property type="project" value="UniProtKB-KW"/>
</dbReference>